<organism evidence="2 3">
    <name type="scientific">Hassallia byssoidea VB512170</name>
    <dbReference type="NCBI Taxonomy" id="1304833"/>
    <lineage>
        <taxon>Bacteria</taxon>
        <taxon>Bacillati</taxon>
        <taxon>Cyanobacteriota</taxon>
        <taxon>Cyanophyceae</taxon>
        <taxon>Nostocales</taxon>
        <taxon>Tolypothrichaceae</taxon>
        <taxon>Hassallia</taxon>
    </lineage>
</organism>
<dbReference type="SUPFAM" id="SSF52980">
    <property type="entry name" value="Restriction endonuclease-like"/>
    <property type="match status" value="1"/>
</dbReference>
<dbReference type="InterPro" id="IPR008538">
    <property type="entry name" value="Uma2"/>
</dbReference>
<accession>A0A846HG28</accession>
<name>A0A846HG28_9CYAN</name>
<feature type="domain" description="Putative restriction endonuclease" evidence="1">
    <location>
        <begin position="14"/>
        <end position="65"/>
    </location>
</feature>
<dbReference type="Pfam" id="PF05685">
    <property type="entry name" value="Uma2"/>
    <property type="match status" value="1"/>
</dbReference>
<dbReference type="Gene3D" id="3.90.1570.10">
    <property type="entry name" value="tt1808, chain A"/>
    <property type="match status" value="1"/>
</dbReference>
<dbReference type="AlphaFoldDB" id="A0A846HG28"/>
<gene>
    <name evidence="2" type="ORF">PI95_028100</name>
</gene>
<keyword evidence="3" id="KW-1185">Reference proteome</keyword>
<evidence type="ECO:0000313" key="3">
    <source>
        <dbReference type="Proteomes" id="UP000031549"/>
    </source>
</evidence>
<dbReference type="EMBL" id="JTCM02000102">
    <property type="protein sequence ID" value="NEU76286.1"/>
    <property type="molecule type" value="Genomic_DNA"/>
</dbReference>
<protein>
    <recommendedName>
        <fullName evidence="1">Putative restriction endonuclease domain-containing protein</fullName>
    </recommendedName>
</protein>
<proteinExistence type="predicted"/>
<comment type="caution">
    <text evidence="2">The sequence shown here is derived from an EMBL/GenBank/DDBJ whole genome shotgun (WGS) entry which is preliminary data.</text>
</comment>
<evidence type="ECO:0000313" key="2">
    <source>
        <dbReference type="EMBL" id="NEU76286.1"/>
    </source>
</evidence>
<sequence length="74" mass="8584">MAALPIIFCLYRCANLKIPEYWIVDPIESKVTVLLWEEELYEQTEFFVNQQLFSPTFPELCITVEQILAAGNIS</sequence>
<reference evidence="2 3" key="1">
    <citation type="journal article" date="2015" name="Genome Announc.">
        <title>Draft Genome Sequence of Cyanobacterium Hassallia byssoidea Strain VB512170, Isolated from Monuments in India.</title>
        <authorList>
            <person name="Singh D."/>
            <person name="Chandrababunaidu M.M."/>
            <person name="Panda A."/>
            <person name="Sen D."/>
            <person name="Bhattacharyya S."/>
            <person name="Adhikary S.P."/>
            <person name="Tripathy S."/>
        </authorList>
    </citation>
    <scope>NUCLEOTIDE SEQUENCE [LARGE SCALE GENOMIC DNA]</scope>
    <source>
        <strain evidence="2 3">VB512170</strain>
    </source>
</reference>
<dbReference type="InterPro" id="IPR012296">
    <property type="entry name" value="Nuclease_put_TT1808"/>
</dbReference>
<dbReference type="Proteomes" id="UP000031549">
    <property type="component" value="Unassembled WGS sequence"/>
</dbReference>
<evidence type="ECO:0000259" key="1">
    <source>
        <dbReference type="Pfam" id="PF05685"/>
    </source>
</evidence>
<dbReference type="InterPro" id="IPR011335">
    <property type="entry name" value="Restrct_endonuc-II-like"/>
</dbReference>